<proteinExistence type="predicted"/>
<evidence type="ECO:0000313" key="3">
    <source>
        <dbReference type="Proteomes" id="UP000321393"/>
    </source>
</evidence>
<gene>
    <name evidence="2" type="ORF">E5676_scaffold606G00800</name>
    <name evidence="1" type="ORF">E6C27_scaffold90G00770</name>
</gene>
<evidence type="ECO:0000313" key="1">
    <source>
        <dbReference type="EMBL" id="KAA0065627.1"/>
    </source>
</evidence>
<dbReference type="EMBL" id="SSTD01013339">
    <property type="protein sequence ID" value="TYK07195.1"/>
    <property type="molecule type" value="Genomic_DNA"/>
</dbReference>
<dbReference type="Proteomes" id="UP000321947">
    <property type="component" value="Unassembled WGS sequence"/>
</dbReference>
<dbReference type="Proteomes" id="UP000321393">
    <property type="component" value="Unassembled WGS sequence"/>
</dbReference>
<evidence type="ECO:0000313" key="2">
    <source>
        <dbReference type="EMBL" id="TYK07195.1"/>
    </source>
</evidence>
<comment type="caution">
    <text evidence="2">The sequence shown here is derived from an EMBL/GenBank/DDBJ whole genome shotgun (WGS) entry which is preliminary data.</text>
</comment>
<reference evidence="3 4" key="1">
    <citation type="submission" date="2019-08" db="EMBL/GenBank/DDBJ databases">
        <title>Draft genome sequences of two oriental melons (Cucumis melo L. var makuwa).</title>
        <authorList>
            <person name="Kwon S.-Y."/>
        </authorList>
    </citation>
    <scope>NUCLEOTIDE SEQUENCE [LARGE SCALE GENOMIC DNA]</scope>
    <source>
        <strain evidence="4">cv. Chang Bougi</strain>
        <strain evidence="3">cv. SW 3</strain>
        <tissue evidence="2">Leaf</tissue>
    </source>
</reference>
<organism evidence="2 4">
    <name type="scientific">Cucumis melo var. makuwa</name>
    <name type="common">Oriental melon</name>
    <dbReference type="NCBI Taxonomy" id="1194695"/>
    <lineage>
        <taxon>Eukaryota</taxon>
        <taxon>Viridiplantae</taxon>
        <taxon>Streptophyta</taxon>
        <taxon>Embryophyta</taxon>
        <taxon>Tracheophyta</taxon>
        <taxon>Spermatophyta</taxon>
        <taxon>Magnoliopsida</taxon>
        <taxon>eudicotyledons</taxon>
        <taxon>Gunneridae</taxon>
        <taxon>Pentapetalae</taxon>
        <taxon>rosids</taxon>
        <taxon>fabids</taxon>
        <taxon>Cucurbitales</taxon>
        <taxon>Cucurbitaceae</taxon>
        <taxon>Benincaseae</taxon>
        <taxon>Cucumis</taxon>
    </lineage>
</organism>
<dbReference type="AlphaFoldDB" id="A0A5D3C6Z6"/>
<name>A0A5D3C6Z6_CUCMM</name>
<dbReference type="EMBL" id="SSTE01001308">
    <property type="protein sequence ID" value="KAA0065627.1"/>
    <property type="molecule type" value="Genomic_DNA"/>
</dbReference>
<evidence type="ECO:0000313" key="4">
    <source>
        <dbReference type="Proteomes" id="UP000321947"/>
    </source>
</evidence>
<protein>
    <submittedName>
        <fullName evidence="1 2">Nuclease HARBI1</fullName>
    </submittedName>
</protein>
<accession>A0A5D3C6Z6</accession>
<sequence>MRRVPKCRGISCSLQRTKVPLAGVASVKNALTTVKEYFNMKYSLAWNVIMLVWEMTNVDDLEDIDKGDSTYTMTAGDDIHYTKTSNKWTQWAMEGRAETFANIGSNDPSEYERFQPHDGNNMDIPTINNQGLTCCKRIYELYDLVEHPTIE</sequence>